<dbReference type="CDD" id="cd04434">
    <property type="entry name" value="LanC_like"/>
    <property type="match status" value="1"/>
</dbReference>
<dbReference type="GO" id="GO:0031179">
    <property type="term" value="P:peptide modification"/>
    <property type="evidence" value="ECO:0007669"/>
    <property type="project" value="InterPro"/>
</dbReference>
<dbReference type="PRINTS" id="PR01950">
    <property type="entry name" value="LANCSUPER"/>
</dbReference>
<dbReference type="EMBL" id="JAAMPJ010000010">
    <property type="protein sequence ID" value="NGY63607.1"/>
    <property type="molecule type" value="Genomic_DNA"/>
</dbReference>
<sequence length="425" mass="46012">MAKYWGTAEAAWRWVLDQVRYDDDAVWMPVSVGEDPVAGVRDGMHAGVGGLAHTLAEIRLSREWTAEEHRLADAIAGQVRAGIATISEVNYFSGLVSSIGVLTALDAPGAHEVVARILELSTPDGWPNEWLVPPNFLEGARDHDVTVGTAGVLLAAVWARRHGVAGAEELAKVSADILLAEREEMPTGLNWRAVPKRFCVVQRESPNFSHGLSGIATALAVAGVEFDRPDLVDAAAAGAEHLVALSDQSDGGFRVQLRIPHLEELERFSYGWCHGPTGTSLLWPALHRAGVREVANTPVMDWHSRCMHSIRVSGLPERRYPGFWDNDGRCCGTAGVGDVLLDSGEREFALHLADVLVERAIPDGDGVCWRFIEHRNEEPLLPAGLGWMQGAAGIAGFLFHAGRAAQGDFSVVPRLDTWWAQSAGN</sequence>
<keyword evidence="2" id="KW-1185">Reference proteome</keyword>
<dbReference type="Gene3D" id="1.50.10.10">
    <property type="match status" value="1"/>
</dbReference>
<proteinExistence type="predicted"/>
<organism evidence="1 2">
    <name type="scientific">Lentzea alba</name>
    <dbReference type="NCBI Taxonomy" id="2714351"/>
    <lineage>
        <taxon>Bacteria</taxon>
        <taxon>Bacillati</taxon>
        <taxon>Actinomycetota</taxon>
        <taxon>Actinomycetes</taxon>
        <taxon>Pseudonocardiales</taxon>
        <taxon>Pseudonocardiaceae</taxon>
        <taxon>Lentzea</taxon>
    </lineage>
</organism>
<dbReference type="Pfam" id="PF05147">
    <property type="entry name" value="LANC_like"/>
    <property type="match status" value="1"/>
</dbReference>
<accession>A0A7C9RV94</accession>
<protein>
    <recommendedName>
        <fullName evidence="3">Lanthionine synthetase C-like protein</fullName>
    </recommendedName>
</protein>
<dbReference type="RefSeq" id="WP_166052162.1">
    <property type="nucleotide sequence ID" value="NZ_JAAMPJ010000010.1"/>
</dbReference>
<evidence type="ECO:0000313" key="2">
    <source>
        <dbReference type="Proteomes" id="UP000481360"/>
    </source>
</evidence>
<name>A0A7C9RV94_9PSEU</name>
<dbReference type="SUPFAM" id="SSF158745">
    <property type="entry name" value="LanC-like"/>
    <property type="match status" value="1"/>
</dbReference>
<dbReference type="InterPro" id="IPR012341">
    <property type="entry name" value="6hp_glycosidase-like_sf"/>
</dbReference>
<dbReference type="AlphaFoldDB" id="A0A7C9RV94"/>
<comment type="caution">
    <text evidence="1">The sequence shown here is derived from an EMBL/GenBank/DDBJ whole genome shotgun (WGS) entry which is preliminary data.</text>
</comment>
<dbReference type="GO" id="GO:0005975">
    <property type="term" value="P:carbohydrate metabolic process"/>
    <property type="evidence" value="ECO:0007669"/>
    <property type="project" value="InterPro"/>
</dbReference>
<evidence type="ECO:0008006" key="3">
    <source>
        <dbReference type="Google" id="ProtNLM"/>
    </source>
</evidence>
<dbReference type="SMART" id="SM01260">
    <property type="entry name" value="LANC_like"/>
    <property type="match status" value="1"/>
</dbReference>
<evidence type="ECO:0000313" key="1">
    <source>
        <dbReference type="EMBL" id="NGY63607.1"/>
    </source>
</evidence>
<reference evidence="1 2" key="1">
    <citation type="submission" date="2020-03" db="EMBL/GenBank/DDBJ databases">
        <title>Isolation and identification of active actinomycetes.</title>
        <authorList>
            <person name="Sun X."/>
        </authorList>
    </citation>
    <scope>NUCLEOTIDE SEQUENCE [LARGE SCALE GENOMIC DNA]</scope>
    <source>
        <strain evidence="1 2">NEAU-D13</strain>
    </source>
</reference>
<dbReference type="InterPro" id="IPR007822">
    <property type="entry name" value="LANC-like"/>
</dbReference>
<dbReference type="Proteomes" id="UP000481360">
    <property type="component" value="Unassembled WGS sequence"/>
</dbReference>
<gene>
    <name evidence="1" type="ORF">G7043_32280</name>
</gene>